<dbReference type="AlphaFoldDB" id="A0A0F9S8W6"/>
<sequence>IIWIKIIFKKMTDLKKFLENIHKRILELKRSDEYKKCLNCDCYFALLYYMKEELSKIEAPAYKEMLNDIISTFNKRKEVKIHQCLGCNPCPPAEWTTELIRKFKITR</sequence>
<gene>
    <name evidence="1" type="ORF">LCGC14_0881150</name>
</gene>
<evidence type="ECO:0000313" key="1">
    <source>
        <dbReference type="EMBL" id="KKN25788.1"/>
    </source>
</evidence>
<proteinExistence type="predicted"/>
<organism evidence="1">
    <name type="scientific">marine sediment metagenome</name>
    <dbReference type="NCBI Taxonomy" id="412755"/>
    <lineage>
        <taxon>unclassified sequences</taxon>
        <taxon>metagenomes</taxon>
        <taxon>ecological metagenomes</taxon>
    </lineage>
</organism>
<comment type="caution">
    <text evidence="1">The sequence shown here is derived from an EMBL/GenBank/DDBJ whole genome shotgun (WGS) entry which is preliminary data.</text>
</comment>
<name>A0A0F9S8W6_9ZZZZ</name>
<feature type="non-terminal residue" evidence="1">
    <location>
        <position position="1"/>
    </location>
</feature>
<dbReference type="EMBL" id="LAZR01002772">
    <property type="protein sequence ID" value="KKN25788.1"/>
    <property type="molecule type" value="Genomic_DNA"/>
</dbReference>
<protein>
    <submittedName>
        <fullName evidence="1">Uncharacterized protein</fullName>
    </submittedName>
</protein>
<reference evidence="1" key="1">
    <citation type="journal article" date="2015" name="Nature">
        <title>Complex archaea that bridge the gap between prokaryotes and eukaryotes.</title>
        <authorList>
            <person name="Spang A."/>
            <person name="Saw J.H."/>
            <person name="Jorgensen S.L."/>
            <person name="Zaremba-Niedzwiedzka K."/>
            <person name="Martijn J."/>
            <person name="Lind A.E."/>
            <person name="van Eijk R."/>
            <person name="Schleper C."/>
            <person name="Guy L."/>
            <person name="Ettema T.J."/>
        </authorList>
    </citation>
    <scope>NUCLEOTIDE SEQUENCE</scope>
</reference>
<accession>A0A0F9S8W6</accession>